<dbReference type="Proteomes" id="UP000054560">
    <property type="component" value="Unassembled WGS sequence"/>
</dbReference>
<accession>A0A0L0FLB8</accession>
<dbReference type="AlphaFoldDB" id="A0A0L0FLB8"/>
<feature type="region of interest" description="Disordered" evidence="1">
    <location>
        <begin position="104"/>
        <end position="163"/>
    </location>
</feature>
<evidence type="ECO:0000256" key="1">
    <source>
        <dbReference type="SAM" id="MobiDB-lite"/>
    </source>
</evidence>
<organism evidence="2 3">
    <name type="scientific">Sphaeroforma arctica JP610</name>
    <dbReference type="NCBI Taxonomy" id="667725"/>
    <lineage>
        <taxon>Eukaryota</taxon>
        <taxon>Ichthyosporea</taxon>
        <taxon>Ichthyophonida</taxon>
        <taxon>Sphaeroforma</taxon>
    </lineage>
</organism>
<keyword evidence="3" id="KW-1185">Reference proteome</keyword>
<feature type="compositionally biased region" description="Low complexity" evidence="1">
    <location>
        <begin position="19"/>
        <end position="32"/>
    </location>
</feature>
<sequence length="322" mass="35232">MSMQFQTQPQTQPSDKKTTTTNTTTTTTTTTTPHTIRKDTQDAPQSRKQDSATQNDPKSAPKSGPGPEVGNKLIGRLDAYEPIAEVSDETSSLTALSEAEAYNEDMSRTPLGTRYIRAGGGSTATTTTTTSTTTSATFAKNQSQNPNQSPNQSPFTDERLPTTPLAYPFSAHLLDDMPQRRERAHSHNISSQSEEKRPTQRRLSNVQSFNAGVRMMSMNALVASMDEINTNVNLAELNANVHHVVDDEKTEGEDEEELEYAPPPARLRGPSLAELSEVFRRKSIADVGSSISQFNQQRLADSAVANEIIEEDSGLDLTEEQV</sequence>
<feature type="compositionally biased region" description="Polar residues" evidence="1">
    <location>
        <begin position="1"/>
        <end position="13"/>
    </location>
</feature>
<feature type="compositionally biased region" description="Basic and acidic residues" evidence="1">
    <location>
        <begin position="36"/>
        <end position="50"/>
    </location>
</feature>
<feature type="region of interest" description="Disordered" evidence="1">
    <location>
        <begin position="247"/>
        <end position="267"/>
    </location>
</feature>
<feature type="region of interest" description="Disordered" evidence="1">
    <location>
        <begin position="179"/>
        <end position="203"/>
    </location>
</feature>
<evidence type="ECO:0000313" key="3">
    <source>
        <dbReference type="Proteomes" id="UP000054560"/>
    </source>
</evidence>
<evidence type="ECO:0000313" key="2">
    <source>
        <dbReference type="EMBL" id="KNC77562.1"/>
    </source>
</evidence>
<name>A0A0L0FLB8_9EUKA</name>
<dbReference type="EMBL" id="KQ242695">
    <property type="protein sequence ID" value="KNC77562.1"/>
    <property type="molecule type" value="Genomic_DNA"/>
</dbReference>
<protein>
    <submittedName>
        <fullName evidence="2">Uncharacterized protein</fullName>
    </submittedName>
</protein>
<dbReference type="RefSeq" id="XP_014151464.1">
    <property type="nucleotide sequence ID" value="XM_014295989.1"/>
</dbReference>
<dbReference type="GeneID" id="25910483"/>
<gene>
    <name evidence="2" type="ORF">SARC_09979</name>
</gene>
<feature type="compositionally biased region" description="Acidic residues" evidence="1">
    <location>
        <begin position="248"/>
        <end position="259"/>
    </location>
</feature>
<proteinExistence type="predicted"/>
<reference evidence="2 3" key="1">
    <citation type="submission" date="2011-02" db="EMBL/GenBank/DDBJ databases">
        <title>The Genome Sequence of Sphaeroforma arctica JP610.</title>
        <authorList>
            <consortium name="The Broad Institute Genome Sequencing Platform"/>
            <person name="Russ C."/>
            <person name="Cuomo C."/>
            <person name="Young S.K."/>
            <person name="Zeng Q."/>
            <person name="Gargeya S."/>
            <person name="Alvarado L."/>
            <person name="Berlin A."/>
            <person name="Chapman S.B."/>
            <person name="Chen Z."/>
            <person name="Freedman E."/>
            <person name="Gellesch M."/>
            <person name="Goldberg J."/>
            <person name="Griggs A."/>
            <person name="Gujja S."/>
            <person name="Heilman E."/>
            <person name="Heiman D."/>
            <person name="Howarth C."/>
            <person name="Mehta T."/>
            <person name="Neiman D."/>
            <person name="Pearson M."/>
            <person name="Roberts A."/>
            <person name="Saif S."/>
            <person name="Shea T."/>
            <person name="Shenoy N."/>
            <person name="Sisk P."/>
            <person name="Stolte C."/>
            <person name="Sykes S."/>
            <person name="White J."/>
            <person name="Yandava C."/>
            <person name="Burger G."/>
            <person name="Gray M.W."/>
            <person name="Holland P.W.H."/>
            <person name="King N."/>
            <person name="Lang F.B.F."/>
            <person name="Roger A.J."/>
            <person name="Ruiz-Trillo I."/>
            <person name="Haas B."/>
            <person name="Nusbaum C."/>
            <person name="Birren B."/>
        </authorList>
    </citation>
    <scope>NUCLEOTIDE SEQUENCE [LARGE SCALE GENOMIC DNA]</scope>
    <source>
        <strain evidence="2 3">JP610</strain>
    </source>
</reference>
<feature type="compositionally biased region" description="Low complexity" evidence="1">
    <location>
        <begin position="123"/>
        <end position="154"/>
    </location>
</feature>
<feature type="region of interest" description="Disordered" evidence="1">
    <location>
        <begin position="1"/>
        <end position="76"/>
    </location>
</feature>